<evidence type="ECO:0000256" key="1">
    <source>
        <dbReference type="ARBA" id="ARBA00004613"/>
    </source>
</evidence>
<feature type="chain" id="PRO_5013391057" evidence="6">
    <location>
        <begin position="23"/>
        <end position="177"/>
    </location>
</feature>
<dbReference type="SUPFAM" id="SSF57610">
    <property type="entry name" value="Thyroglobulin type-1 domain"/>
    <property type="match status" value="2"/>
</dbReference>
<evidence type="ECO:0000256" key="5">
    <source>
        <dbReference type="PROSITE-ProRule" id="PRU00500"/>
    </source>
</evidence>
<dbReference type="PANTHER" id="PTHR12352">
    <property type="entry name" value="SECRETED MODULAR CALCIUM-BINDING PROTEIN"/>
    <property type="match status" value="1"/>
</dbReference>
<dbReference type="Gene3D" id="4.10.800.10">
    <property type="entry name" value="Thyroglobulin type-1"/>
    <property type="match status" value="2"/>
</dbReference>
<dbReference type="GO" id="GO:0005604">
    <property type="term" value="C:basement membrane"/>
    <property type="evidence" value="ECO:0007669"/>
    <property type="project" value="TreeGrafter"/>
</dbReference>
<feature type="domain" description="Thyroglobulin type-1" evidence="7">
    <location>
        <begin position="87"/>
        <end position="176"/>
    </location>
</feature>
<evidence type="ECO:0000313" key="8">
    <source>
        <dbReference type="EMBL" id="OTF82304.1"/>
    </source>
</evidence>
<comment type="subcellular location">
    <subcellularLocation>
        <location evidence="1">Secreted</location>
    </subcellularLocation>
</comment>
<sequence>MYSKVMILVLVIAAITISIVSAQGRKTECQLQKEKEDKKENTPLKLNVRCTENGDYAPLQCFPESKFCYCATPDGTQITQPSRNRKFCKCDLQKHEAEKGMSVNGRPIDRKCIVWLFVHIPSYHLHIIAPSGSYIPNCARDGLYYQKQCEVGTGVCWCVNQEGSQTSKDKQVGITCA</sequence>
<accession>A0A1Y3BQK1</accession>
<evidence type="ECO:0000313" key="9">
    <source>
        <dbReference type="Proteomes" id="UP000194236"/>
    </source>
</evidence>
<feature type="domain" description="Thyroglobulin type-1" evidence="7">
    <location>
        <begin position="26"/>
        <end position="78"/>
    </location>
</feature>
<keyword evidence="6" id="KW-0732">Signal</keyword>
<dbReference type="GO" id="GO:0005615">
    <property type="term" value="C:extracellular space"/>
    <property type="evidence" value="ECO:0007669"/>
    <property type="project" value="TreeGrafter"/>
</dbReference>
<comment type="caution">
    <text evidence="5">Lacks conserved residue(s) required for the propagation of feature annotation.</text>
</comment>
<dbReference type="GO" id="GO:0007160">
    <property type="term" value="P:cell-matrix adhesion"/>
    <property type="evidence" value="ECO:0007669"/>
    <property type="project" value="TreeGrafter"/>
</dbReference>
<evidence type="ECO:0000256" key="6">
    <source>
        <dbReference type="SAM" id="SignalP"/>
    </source>
</evidence>
<organism evidence="8 9">
    <name type="scientific">Euroglyphus maynei</name>
    <name type="common">Mayne's house dust mite</name>
    <dbReference type="NCBI Taxonomy" id="6958"/>
    <lineage>
        <taxon>Eukaryota</taxon>
        <taxon>Metazoa</taxon>
        <taxon>Ecdysozoa</taxon>
        <taxon>Arthropoda</taxon>
        <taxon>Chelicerata</taxon>
        <taxon>Arachnida</taxon>
        <taxon>Acari</taxon>
        <taxon>Acariformes</taxon>
        <taxon>Sarcoptiformes</taxon>
        <taxon>Astigmata</taxon>
        <taxon>Psoroptidia</taxon>
        <taxon>Analgoidea</taxon>
        <taxon>Pyroglyphidae</taxon>
        <taxon>Pyroglyphinae</taxon>
        <taxon>Euroglyphus</taxon>
    </lineage>
</organism>
<dbReference type="EMBL" id="MUJZ01009106">
    <property type="protein sequence ID" value="OTF82304.1"/>
    <property type="molecule type" value="Genomic_DNA"/>
</dbReference>
<feature type="disulfide bond" evidence="5">
    <location>
        <begin position="61"/>
        <end position="68"/>
    </location>
</feature>
<dbReference type="Proteomes" id="UP000194236">
    <property type="component" value="Unassembled WGS sequence"/>
</dbReference>
<dbReference type="InterPro" id="IPR000716">
    <property type="entry name" value="Thyroglobulin_1"/>
</dbReference>
<dbReference type="AlphaFoldDB" id="A0A1Y3BQK1"/>
<evidence type="ECO:0000256" key="4">
    <source>
        <dbReference type="ARBA" id="ARBA00023157"/>
    </source>
</evidence>
<name>A0A1Y3BQK1_EURMA</name>
<dbReference type="PROSITE" id="PS00484">
    <property type="entry name" value="THYROGLOBULIN_1_1"/>
    <property type="match status" value="1"/>
</dbReference>
<dbReference type="SMART" id="SM00211">
    <property type="entry name" value="TY"/>
    <property type="match status" value="2"/>
</dbReference>
<dbReference type="PROSITE" id="PS51162">
    <property type="entry name" value="THYROGLOBULIN_1_2"/>
    <property type="match status" value="2"/>
</dbReference>
<gene>
    <name evidence="8" type="ORF">BLA29_000163</name>
</gene>
<evidence type="ECO:0000256" key="2">
    <source>
        <dbReference type="ARBA" id="ARBA00022525"/>
    </source>
</evidence>
<comment type="caution">
    <text evidence="8">The sequence shown here is derived from an EMBL/GenBank/DDBJ whole genome shotgun (WGS) entry which is preliminary data.</text>
</comment>
<dbReference type="InterPro" id="IPR051950">
    <property type="entry name" value="Dev_reg/Prot_inhib"/>
</dbReference>
<keyword evidence="3" id="KW-0677">Repeat</keyword>
<feature type="signal peptide" evidence="6">
    <location>
        <begin position="1"/>
        <end position="22"/>
    </location>
</feature>
<feature type="disulfide bond" evidence="5">
    <location>
        <begin position="149"/>
        <end position="156"/>
    </location>
</feature>
<dbReference type="OrthoDB" id="6425141at2759"/>
<dbReference type="InterPro" id="IPR036857">
    <property type="entry name" value="Thyroglobulin_1_sf"/>
</dbReference>
<evidence type="ECO:0000256" key="3">
    <source>
        <dbReference type="ARBA" id="ARBA00022737"/>
    </source>
</evidence>
<dbReference type="Pfam" id="PF00086">
    <property type="entry name" value="Thyroglobulin_1"/>
    <property type="match status" value="2"/>
</dbReference>
<keyword evidence="4 5" id="KW-1015">Disulfide bond</keyword>
<keyword evidence="9" id="KW-1185">Reference proteome</keyword>
<keyword evidence="2" id="KW-0964">Secreted</keyword>
<evidence type="ECO:0000259" key="7">
    <source>
        <dbReference type="PROSITE" id="PS51162"/>
    </source>
</evidence>
<protein>
    <submittedName>
        <fullName evidence="8">Thyroglobulin type-1 repeat protein</fullName>
    </submittedName>
</protein>
<reference evidence="8 9" key="1">
    <citation type="submission" date="2017-03" db="EMBL/GenBank/DDBJ databases">
        <title>Genome Survey of Euroglyphus maynei.</title>
        <authorList>
            <person name="Arlian L.G."/>
            <person name="Morgan M.S."/>
            <person name="Rider S.D."/>
        </authorList>
    </citation>
    <scope>NUCLEOTIDE SEQUENCE [LARGE SCALE GENOMIC DNA]</scope>
    <source>
        <strain evidence="8">Arlian Lab</strain>
        <tissue evidence="8">Whole body</tissue>
    </source>
</reference>
<proteinExistence type="predicted"/>
<dbReference type="PANTHER" id="PTHR12352:SF3">
    <property type="entry name" value="NIDOGEN-2"/>
    <property type="match status" value="1"/>
</dbReference>
<dbReference type="CDD" id="cd00191">
    <property type="entry name" value="TY"/>
    <property type="match status" value="2"/>
</dbReference>